<dbReference type="EC" id="2.4.-.-" evidence="3"/>
<keyword evidence="3" id="KW-0808">Transferase</keyword>
<protein>
    <submittedName>
        <fullName evidence="3">Glycosyltransferase, group 1 family protein</fullName>
        <ecNumber evidence="3">2.4.-.-</ecNumber>
    </submittedName>
</protein>
<dbReference type="PANTHER" id="PTHR45947:SF3">
    <property type="entry name" value="SULFOQUINOVOSYL TRANSFERASE SQD2"/>
    <property type="match status" value="1"/>
</dbReference>
<accession>B6G178</accession>
<evidence type="ECO:0000259" key="1">
    <source>
        <dbReference type="Pfam" id="PF00534"/>
    </source>
</evidence>
<keyword evidence="4" id="KW-1185">Reference proteome</keyword>
<dbReference type="AlphaFoldDB" id="B6G178"/>
<feature type="domain" description="Glycosyltransferase subfamily 4-like N-terminal" evidence="2">
    <location>
        <begin position="81"/>
        <end position="183"/>
    </location>
</feature>
<dbReference type="InterPro" id="IPR001296">
    <property type="entry name" value="Glyco_trans_1"/>
</dbReference>
<keyword evidence="3" id="KW-0328">Glycosyltransferase</keyword>
<evidence type="ECO:0000313" key="4">
    <source>
        <dbReference type="Proteomes" id="UP000003178"/>
    </source>
</evidence>
<dbReference type="SUPFAM" id="SSF53756">
    <property type="entry name" value="UDP-Glycosyltransferase/glycogen phosphorylase"/>
    <property type="match status" value="1"/>
</dbReference>
<dbReference type="GO" id="GO:0016757">
    <property type="term" value="F:glycosyltransferase activity"/>
    <property type="evidence" value="ECO:0007669"/>
    <property type="project" value="UniProtKB-KW"/>
</dbReference>
<proteinExistence type="predicted"/>
<feature type="domain" description="Glycosyl transferase family 1" evidence="1">
    <location>
        <begin position="193"/>
        <end position="318"/>
    </location>
</feature>
<dbReference type="Gene3D" id="3.40.50.2000">
    <property type="entry name" value="Glycogen Phosphorylase B"/>
    <property type="match status" value="2"/>
</dbReference>
<dbReference type="HOGENOM" id="CLU_032290_0_0_9"/>
<reference evidence="3 4" key="2">
    <citation type="submission" date="2008-10" db="EMBL/GenBank/DDBJ databases">
        <title>Draft genome sequence of Clostridium hiranonis (DSM 13275).</title>
        <authorList>
            <person name="Sudarsanam P."/>
            <person name="Ley R."/>
            <person name="Guruge J."/>
            <person name="Turnbaugh P.J."/>
            <person name="Mahowald M."/>
            <person name="Liep D."/>
            <person name="Gordon J."/>
        </authorList>
    </citation>
    <scope>NUCLEOTIDE SEQUENCE [LARGE SCALE GENOMIC DNA]</scope>
    <source>
        <strain evidence="3 4">DSM 13275</strain>
    </source>
</reference>
<evidence type="ECO:0000313" key="3">
    <source>
        <dbReference type="EMBL" id="EEA84484.1"/>
    </source>
</evidence>
<comment type="caution">
    <text evidence="3">The sequence shown here is derived from an EMBL/GenBank/DDBJ whole genome shotgun (WGS) entry which is preliminary data.</text>
</comment>
<name>B6G178_PEPHT</name>
<gene>
    <name evidence="3" type="ORF">CLOHIR_01884</name>
</gene>
<dbReference type="eggNOG" id="COG0438">
    <property type="taxonomic scope" value="Bacteria"/>
</dbReference>
<evidence type="ECO:0000259" key="2">
    <source>
        <dbReference type="Pfam" id="PF13439"/>
    </source>
</evidence>
<dbReference type="STRING" id="500633.CLOHIR_01884"/>
<dbReference type="Pfam" id="PF00534">
    <property type="entry name" value="Glycos_transf_1"/>
    <property type="match status" value="1"/>
</dbReference>
<dbReference type="CDD" id="cd03801">
    <property type="entry name" value="GT4_PimA-like"/>
    <property type="match status" value="1"/>
</dbReference>
<dbReference type="EMBL" id="ABWP01000071">
    <property type="protein sequence ID" value="EEA84484.1"/>
    <property type="molecule type" value="Genomic_DNA"/>
</dbReference>
<dbReference type="InterPro" id="IPR050194">
    <property type="entry name" value="Glycosyltransferase_grp1"/>
</dbReference>
<dbReference type="Proteomes" id="UP000003178">
    <property type="component" value="Unassembled WGS sequence"/>
</dbReference>
<dbReference type="InterPro" id="IPR028098">
    <property type="entry name" value="Glyco_trans_4-like_N"/>
</dbReference>
<dbReference type="PANTHER" id="PTHR45947">
    <property type="entry name" value="SULFOQUINOVOSYL TRANSFERASE SQD2"/>
    <property type="match status" value="1"/>
</dbReference>
<sequence length="393" mass="45093">MCGMIKGFEKLGYEQSVIAGIDVEDSIKELEEHFGATKFYPVIYNTDKLDFNVVGMSDSMPYKSTRYRDMNAEMVEKLKKAFEKQINKALEEFKPNIIICHHLYLLTAFVREVVKDKDIKIAAVCHGTCLRQLKTIPLERDYIKENIRNLDMLFALHEEQKRDIMSVFNVGEDKVKVIGSGFNDNIFKNKNYEVERDYIELVFAGKICKSKGLIPFIDCLDRLDYKDDFIKVRLAGTGSDKESYDEIVAKANNSRFDIKFLGKLNQNDLSEEFNKADIFVLPSFYEGLPVVVLEAMACGTDVVVTDIPGVKEWIGEKINTSGKIKYVELPKMKSVGVPADEAIEPFEERLSEALDQMIKENLDTTNHKRFIDMSEKTWDGLAKRMEEMIIKTK</sequence>
<reference evidence="3 4" key="1">
    <citation type="submission" date="2008-09" db="EMBL/GenBank/DDBJ databases">
        <authorList>
            <person name="Fulton L."/>
            <person name="Clifton S."/>
            <person name="Fulton B."/>
            <person name="Xu J."/>
            <person name="Minx P."/>
            <person name="Pepin K.H."/>
            <person name="Johnson M."/>
            <person name="Thiruvilangam P."/>
            <person name="Bhonagiri V."/>
            <person name="Nash W.E."/>
            <person name="Mardis E.R."/>
            <person name="Wilson R.K."/>
        </authorList>
    </citation>
    <scope>NUCLEOTIDE SEQUENCE [LARGE SCALE GENOMIC DNA]</scope>
    <source>
        <strain evidence="3 4">DSM 13275</strain>
    </source>
</reference>
<dbReference type="Pfam" id="PF13439">
    <property type="entry name" value="Glyco_transf_4"/>
    <property type="match status" value="1"/>
</dbReference>
<organism evidence="3 4">
    <name type="scientific">Peptacetobacter hiranonis (strain DSM 13275 / JCM 10541 / KCTC 15199 / TO-931)</name>
    <name type="common">Clostridium hiranonis</name>
    <dbReference type="NCBI Taxonomy" id="500633"/>
    <lineage>
        <taxon>Bacteria</taxon>
        <taxon>Bacillati</taxon>
        <taxon>Bacillota</taxon>
        <taxon>Clostridia</taxon>
        <taxon>Peptostreptococcales</taxon>
        <taxon>Peptostreptococcaceae</taxon>
        <taxon>Peptacetobacter</taxon>
    </lineage>
</organism>